<evidence type="ECO:0000313" key="2">
    <source>
        <dbReference type="Proteomes" id="UP000037035"/>
    </source>
</evidence>
<keyword evidence="2" id="KW-1185">Reference proteome</keyword>
<name>A0A0L6V8J6_9BASI</name>
<reference evidence="1 2" key="1">
    <citation type="submission" date="2015-08" db="EMBL/GenBank/DDBJ databases">
        <title>Next Generation Sequencing and Analysis of the Genome of Puccinia sorghi L Schw, the Causal Agent of Maize Common Rust.</title>
        <authorList>
            <person name="Rochi L."/>
            <person name="Burguener G."/>
            <person name="Darino M."/>
            <person name="Turjanski A."/>
            <person name="Kreff E."/>
            <person name="Dieguez M.J."/>
            <person name="Sacco F."/>
        </authorList>
    </citation>
    <scope>NUCLEOTIDE SEQUENCE [LARGE SCALE GENOMIC DNA]</scope>
    <source>
        <strain evidence="1 2">RO10H11247</strain>
    </source>
</reference>
<protein>
    <submittedName>
        <fullName evidence="1">Uncharacterized protein</fullName>
    </submittedName>
</protein>
<proteinExistence type="predicted"/>
<evidence type="ECO:0000313" key="1">
    <source>
        <dbReference type="EMBL" id="KNZ57039.1"/>
    </source>
</evidence>
<dbReference type="EMBL" id="LAVV01007122">
    <property type="protein sequence ID" value="KNZ57039.1"/>
    <property type="molecule type" value="Genomic_DNA"/>
</dbReference>
<sequence length="114" mass="13619">MWSAVRYQICLLKMIEKKQQINPASTQSATNSNTQQKHSWIWTHFEVSNNPNYAVCQVHQKNWKICRSHLKKDRTGTCWSLQHWHVPEDLRISQMTISHRQILKECHCLIPHQM</sequence>
<organism evidence="1 2">
    <name type="scientific">Puccinia sorghi</name>
    <dbReference type="NCBI Taxonomy" id="27349"/>
    <lineage>
        <taxon>Eukaryota</taxon>
        <taxon>Fungi</taxon>
        <taxon>Dikarya</taxon>
        <taxon>Basidiomycota</taxon>
        <taxon>Pucciniomycotina</taxon>
        <taxon>Pucciniomycetes</taxon>
        <taxon>Pucciniales</taxon>
        <taxon>Pucciniaceae</taxon>
        <taxon>Puccinia</taxon>
    </lineage>
</organism>
<dbReference type="Proteomes" id="UP000037035">
    <property type="component" value="Unassembled WGS sequence"/>
</dbReference>
<comment type="caution">
    <text evidence="1">The sequence shown here is derived from an EMBL/GenBank/DDBJ whole genome shotgun (WGS) entry which is preliminary data.</text>
</comment>
<dbReference type="VEuPathDB" id="FungiDB:VP01_2257g3"/>
<gene>
    <name evidence="1" type="ORF">VP01_2257g3</name>
</gene>
<dbReference type="AlphaFoldDB" id="A0A0L6V8J6"/>
<accession>A0A0L6V8J6</accession>